<comment type="caution">
    <text evidence="2">The sequence shown here is derived from an EMBL/GenBank/DDBJ whole genome shotgun (WGS) entry which is preliminary data.</text>
</comment>
<dbReference type="EMBL" id="PRFA01000047">
    <property type="protein sequence ID" value="PWU90921.1"/>
    <property type="molecule type" value="Genomic_DNA"/>
</dbReference>
<dbReference type="VEuPathDB" id="TriTrypDB:C3747_14g261"/>
<gene>
    <name evidence="2" type="ORF">C4B63_47g108</name>
</gene>
<dbReference type="VEuPathDB" id="TriTrypDB:TcCLB.510943.70"/>
<proteinExistence type="predicted"/>
<feature type="domain" description="N-acetyltransferase ESCO zinc-finger" evidence="1">
    <location>
        <begin position="121"/>
        <end position="160"/>
    </location>
</feature>
<dbReference type="VEuPathDB" id="TriTrypDB:TcG_07446"/>
<dbReference type="VEuPathDB" id="TriTrypDB:C4B63_47g108"/>
<dbReference type="VEuPathDB" id="TriTrypDB:Tc_MARK_3314"/>
<name>A0A2V2V3Y5_TRYCR</name>
<sequence>MKRQRSLLEYFSKRREEALDVASASPAADPWAHGATKGVKDGLPLALETSAAASSSLAATTSKMPLRHCASDVAFHSAAPQIDDKENIGDGAPSRPPTFLRCAEKTRRMRNGARSPQAAVQTSLDFGQNNAGGVLKCGLCGMLFNFTVKEDIRIHERCCNALSSGSVSATMIGRQFADGLDMWIASEQLGKALEGVAQPKRRSQAVKDSTRKCTPEEFCARVQETSDSELVLYVFDCSKKDCVEDAVFRRLVESLQFSGVLSCASAYCLVSVVHRHAGCLLCAVAGRPFTRQQDPVLLLRDSGDSTVTHCYTRSCMTFCDVPYVWCQSVAVLESTARDWWLTKTVTAIQSTRLAIQDFFYPTKRNDNTQQRLHALLESALRCAVTTLGRHVSYGHTLCPRSEFSYDCSALSVDVLSRVDSVTACIDSERPLYTHNNGCDALVDSESSLSVVSYGD</sequence>
<protein>
    <recommendedName>
        <fullName evidence="1">N-acetyltransferase ESCO zinc-finger domain-containing protein</fullName>
    </recommendedName>
</protein>
<dbReference type="VEuPathDB" id="TriTrypDB:TcBrA4_0131430"/>
<organism evidence="2 3">
    <name type="scientific">Trypanosoma cruzi</name>
    <dbReference type="NCBI Taxonomy" id="5693"/>
    <lineage>
        <taxon>Eukaryota</taxon>
        <taxon>Discoba</taxon>
        <taxon>Euglenozoa</taxon>
        <taxon>Kinetoplastea</taxon>
        <taxon>Metakinetoplastina</taxon>
        <taxon>Trypanosomatida</taxon>
        <taxon>Trypanosomatidae</taxon>
        <taxon>Trypanosoma</taxon>
        <taxon>Schizotrypanum</taxon>
    </lineage>
</organism>
<reference evidence="2 3" key="1">
    <citation type="journal article" date="2018" name="Microb. Genom.">
        <title>Expanding an expanded genome: long-read sequencing of Trypanosoma cruzi.</title>
        <authorList>
            <person name="Berna L."/>
            <person name="Rodriguez M."/>
            <person name="Chiribao M.L."/>
            <person name="Parodi-Talice A."/>
            <person name="Pita S."/>
            <person name="Rijo G."/>
            <person name="Alvarez-Valin F."/>
            <person name="Robello C."/>
        </authorList>
    </citation>
    <scope>NUCLEOTIDE SEQUENCE [LARGE SCALE GENOMIC DNA]</scope>
    <source>
        <strain evidence="2 3">Dm28c</strain>
    </source>
</reference>
<evidence type="ECO:0000313" key="2">
    <source>
        <dbReference type="EMBL" id="PWU90921.1"/>
    </source>
</evidence>
<evidence type="ECO:0000313" key="3">
    <source>
        <dbReference type="Proteomes" id="UP000246121"/>
    </source>
</evidence>
<evidence type="ECO:0000259" key="1">
    <source>
        <dbReference type="Pfam" id="PF13878"/>
    </source>
</evidence>
<dbReference type="Pfam" id="PF13878">
    <property type="entry name" value="zf-C2H2_3"/>
    <property type="match status" value="1"/>
</dbReference>
<dbReference type="AlphaFoldDB" id="A0A2V2V3Y5"/>
<dbReference type="VEuPathDB" id="TriTrypDB:TCSYLVIO_004517"/>
<dbReference type="VEuPathDB" id="TriTrypDB:TcCL_NonESM08365"/>
<accession>A0A2V2V3Y5</accession>
<dbReference type="InterPro" id="IPR028005">
    <property type="entry name" value="AcTrfase_ESCO_Znf_dom"/>
</dbReference>
<dbReference type="Proteomes" id="UP000246121">
    <property type="component" value="Unassembled WGS sequence"/>
</dbReference>
<dbReference type="VEuPathDB" id="TriTrypDB:BCY84_00590"/>
<dbReference type="VEuPathDB" id="TriTrypDB:TCDM_09942"/>
<dbReference type="VEuPathDB" id="TriTrypDB:ECC02_005279"/>
<dbReference type="VEuPathDB" id="TriTrypDB:TcCLB.504867.10"/>